<dbReference type="RefSeq" id="WP_145083900.1">
    <property type="nucleotide sequence ID" value="NZ_CP036274.1"/>
</dbReference>
<feature type="signal peptide" evidence="1">
    <location>
        <begin position="1"/>
        <end position="21"/>
    </location>
</feature>
<dbReference type="InterPro" id="IPR050410">
    <property type="entry name" value="CCR4/nocturin_mRNA_transcr"/>
</dbReference>
<dbReference type="OrthoDB" id="9793162at2"/>
<keyword evidence="1" id="KW-0732">Signal</keyword>
<keyword evidence="3" id="KW-0269">Exonuclease</keyword>
<dbReference type="EMBL" id="CP036274">
    <property type="protein sequence ID" value="QDU25254.1"/>
    <property type="molecule type" value="Genomic_DNA"/>
</dbReference>
<evidence type="ECO:0000313" key="3">
    <source>
        <dbReference type="EMBL" id="QDU25254.1"/>
    </source>
</evidence>
<dbReference type="Gene3D" id="3.60.10.10">
    <property type="entry name" value="Endonuclease/exonuclease/phosphatase"/>
    <property type="match status" value="1"/>
</dbReference>
<gene>
    <name evidence="3" type="ORF">ETAA8_03180</name>
</gene>
<evidence type="ECO:0000259" key="2">
    <source>
        <dbReference type="Pfam" id="PF03372"/>
    </source>
</evidence>
<dbReference type="GO" id="GO:0000175">
    <property type="term" value="F:3'-5'-RNA exonuclease activity"/>
    <property type="evidence" value="ECO:0007669"/>
    <property type="project" value="TreeGrafter"/>
</dbReference>
<keyword evidence="3" id="KW-0378">Hydrolase</keyword>
<proteinExistence type="predicted"/>
<dbReference type="PANTHER" id="PTHR12121">
    <property type="entry name" value="CARBON CATABOLITE REPRESSOR PROTEIN 4"/>
    <property type="match status" value="1"/>
</dbReference>
<dbReference type="AlphaFoldDB" id="A0A517Y4S8"/>
<dbReference type="PROSITE" id="PS51257">
    <property type="entry name" value="PROKAR_LIPOPROTEIN"/>
    <property type="match status" value="1"/>
</dbReference>
<dbReference type="InterPro" id="IPR036691">
    <property type="entry name" value="Endo/exonu/phosph_ase_sf"/>
</dbReference>
<dbReference type="Pfam" id="PF03372">
    <property type="entry name" value="Exo_endo_phos"/>
    <property type="match status" value="1"/>
</dbReference>
<keyword evidence="4" id="KW-1185">Reference proteome</keyword>
<name>A0A517Y4S8_9BACT</name>
<accession>A0A517Y4S8</accession>
<dbReference type="SUPFAM" id="SSF56219">
    <property type="entry name" value="DNase I-like"/>
    <property type="match status" value="1"/>
</dbReference>
<dbReference type="KEGG" id="aagg:ETAA8_03180"/>
<sequence length="293" mass="32669" precursor="true">MPCPSLRFAASCLLIAIAAIACRNVVAEEAPSLRVMSFNIRYGTAKDGENHWDKRKAHVVDTIKAYRLDLLGTQETLPFQRDYLAENLPLYDSLAAGRDDGRDSGETVALFYRRERFEKLDGGHFWLSETPDKPGSKSWDSSLPRMVTWVKLRDRQSPTAQPITFFNTHFDHKGQEARLKSAQLLRTRLVAVAKDSAIVVTGDFNAGPASAPHQALFGEVEGEPSPIVDTFGTQYPDSQRGTFSGFNPKPANGARIDWIGAGRSWKIKHASIDISKREGRTPSDHWPVFAELR</sequence>
<organism evidence="3 4">
    <name type="scientific">Anatilimnocola aggregata</name>
    <dbReference type="NCBI Taxonomy" id="2528021"/>
    <lineage>
        <taxon>Bacteria</taxon>
        <taxon>Pseudomonadati</taxon>
        <taxon>Planctomycetota</taxon>
        <taxon>Planctomycetia</taxon>
        <taxon>Pirellulales</taxon>
        <taxon>Pirellulaceae</taxon>
        <taxon>Anatilimnocola</taxon>
    </lineage>
</organism>
<evidence type="ECO:0000256" key="1">
    <source>
        <dbReference type="SAM" id="SignalP"/>
    </source>
</evidence>
<evidence type="ECO:0000313" key="4">
    <source>
        <dbReference type="Proteomes" id="UP000315017"/>
    </source>
</evidence>
<dbReference type="InterPro" id="IPR005135">
    <property type="entry name" value="Endo/exonuclease/phosphatase"/>
</dbReference>
<dbReference type="CDD" id="cd09083">
    <property type="entry name" value="EEP-1"/>
    <property type="match status" value="1"/>
</dbReference>
<feature type="chain" id="PRO_5022239829" evidence="1">
    <location>
        <begin position="22"/>
        <end position="293"/>
    </location>
</feature>
<keyword evidence="3" id="KW-0255">Endonuclease</keyword>
<protein>
    <submittedName>
        <fullName evidence="3">Endonuclease/Exonuclease/phosphatase family protein</fullName>
    </submittedName>
</protein>
<dbReference type="GO" id="GO:0004519">
    <property type="term" value="F:endonuclease activity"/>
    <property type="evidence" value="ECO:0007669"/>
    <property type="project" value="UniProtKB-KW"/>
</dbReference>
<dbReference type="Proteomes" id="UP000315017">
    <property type="component" value="Chromosome"/>
</dbReference>
<reference evidence="3 4" key="1">
    <citation type="submission" date="2019-02" db="EMBL/GenBank/DDBJ databases">
        <title>Deep-cultivation of Planctomycetes and their phenomic and genomic characterization uncovers novel biology.</title>
        <authorList>
            <person name="Wiegand S."/>
            <person name="Jogler M."/>
            <person name="Boedeker C."/>
            <person name="Pinto D."/>
            <person name="Vollmers J."/>
            <person name="Rivas-Marin E."/>
            <person name="Kohn T."/>
            <person name="Peeters S.H."/>
            <person name="Heuer A."/>
            <person name="Rast P."/>
            <person name="Oberbeckmann S."/>
            <person name="Bunk B."/>
            <person name="Jeske O."/>
            <person name="Meyerdierks A."/>
            <person name="Storesund J.E."/>
            <person name="Kallscheuer N."/>
            <person name="Luecker S."/>
            <person name="Lage O.M."/>
            <person name="Pohl T."/>
            <person name="Merkel B.J."/>
            <person name="Hornburger P."/>
            <person name="Mueller R.-W."/>
            <person name="Bruemmer F."/>
            <person name="Labrenz M."/>
            <person name="Spormann A.M."/>
            <person name="Op den Camp H."/>
            <person name="Overmann J."/>
            <person name="Amann R."/>
            <person name="Jetten M.S.M."/>
            <person name="Mascher T."/>
            <person name="Medema M.H."/>
            <person name="Devos D.P."/>
            <person name="Kaster A.-K."/>
            <person name="Ovreas L."/>
            <person name="Rohde M."/>
            <person name="Galperin M.Y."/>
            <person name="Jogler C."/>
        </authorList>
    </citation>
    <scope>NUCLEOTIDE SEQUENCE [LARGE SCALE GENOMIC DNA]</scope>
    <source>
        <strain evidence="3 4">ETA_A8</strain>
    </source>
</reference>
<feature type="domain" description="Endonuclease/exonuclease/phosphatase" evidence="2">
    <location>
        <begin position="36"/>
        <end position="285"/>
    </location>
</feature>
<dbReference type="PANTHER" id="PTHR12121:SF36">
    <property type="entry name" value="ENDONUCLEASE_EXONUCLEASE_PHOSPHATASE DOMAIN-CONTAINING PROTEIN"/>
    <property type="match status" value="1"/>
</dbReference>
<keyword evidence="3" id="KW-0540">Nuclease</keyword>